<reference evidence="2 3" key="1">
    <citation type="submission" date="2019-05" db="EMBL/GenBank/DDBJ databases">
        <title>Hymenobacter edaphi sp. nov., isolated from abandoned arsenic-contaminated farmland soil.</title>
        <authorList>
            <person name="Nie L."/>
        </authorList>
    </citation>
    <scope>NUCLEOTIDE SEQUENCE [LARGE SCALE GENOMIC DNA]</scope>
    <source>
        <strain evidence="2 3">1-3-3-8</strain>
    </source>
</reference>
<dbReference type="InterPro" id="IPR052918">
    <property type="entry name" value="Motility_Chemotaxis_Reg"/>
</dbReference>
<evidence type="ECO:0000256" key="1">
    <source>
        <dbReference type="SAM" id="SignalP"/>
    </source>
</evidence>
<organism evidence="2 3">
    <name type="scientific">Hymenobacter jeollabukensis</name>
    <dbReference type="NCBI Taxonomy" id="2025313"/>
    <lineage>
        <taxon>Bacteria</taxon>
        <taxon>Pseudomonadati</taxon>
        <taxon>Bacteroidota</taxon>
        <taxon>Cytophagia</taxon>
        <taxon>Cytophagales</taxon>
        <taxon>Hymenobacteraceae</taxon>
        <taxon>Hymenobacter</taxon>
    </lineage>
</organism>
<sequence length="575" mass="58052">MKSFSGLCAAGLLVLLILSFRLPAVAQAPTWQSAHAVAVATAAVTGNNLNLSEVTATATDGAGNVYLTGHFTNTVTLGSTTLTSFGEADIFVAKFNPASNQFVWVQRAGGSGTDRAHALAVSGTSVYVAGHFNSLMASFGATTLTNAGPVNAYDGYVAKLTDAGSTSSFVWSQRIGGRGDDHAFSLAASGSNVYVAGHFASPTASFGATTLTSAGDSDVYVAKLTDAGSFVWAQRAGGRSADLAFALAVSGTSVYIAGDFYGSTANFGATTLTNVGPTNTFDVFVAKLTDAGNSGSFVWAQRAGGRVDDLCGMLAVSGTSVYIAGEFYGTTTNFGAITLTNAGPSNTCDMFVAKLTDAGSTGSFVWAQRAGGAGNERAGALVVGNTGVHVAGGFNGATTNFGATTLTNAGGYDVYVAKLTDAGSTGSFVWAQRAGGTGDDNAFALAVSGTSVYVAGSFVGPTTSFGVTTLTNPYFIAFEGLGLLSSLTDLTLAAKTSGPAVAPAHLFPNPAQGTATLRRPVGLAPEALTLCDALGRPVRRYPAPTGATAALDLRGLPTGLYLLYGAGPVQRLQVE</sequence>
<keyword evidence="3" id="KW-1185">Reference proteome</keyword>
<keyword evidence="1" id="KW-0732">Signal</keyword>
<accession>A0A5R8WLS9</accession>
<gene>
    <name evidence="2" type="ORF">FDY95_18525</name>
</gene>
<dbReference type="PANTHER" id="PTHR35580">
    <property type="entry name" value="CELL SURFACE GLYCOPROTEIN (S-LAYER PROTEIN)-LIKE PROTEIN"/>
    <property type="match status" value="1"/>
</dbReference>
<feature type="signal peptide" evidence="1">
    <location>
        <begin position="1"/>
        <end position="26"/>
    </location>
</feature>
<dbReference type="Proteomes" id="UP000305517">
    <property type="component" value="Unassembled WGS sequence"/>
</dbReference>
<protein>
    <submittedName>
        <fullName evidence="2">T9SS type A sorting domain-containing protein</fullName>
    </submittedName>
</protein>
<dbReference type="PANTHER" id="PTHR35580:SF1">
    <property type="entry name" value="PHYTASE-LIKE DOMAIN-CONTAINING PROTEIN"/>
    <property type="match status" value="1"/>
</dbReference>
<proteinExistence type="predicted"/>
<dbReference type="EMBL" id="VAJM01000010">
    <property type="protein sequence ID" value="TLM90016.1"/>
    <property type="molecule type" value="Genomic_DNA"/>
</dbReference>
<dbReference type="RefSeq" id="WP_138080016.1">
    <property type="nucleotide sequence ID" value="NZ_VAJM01000010.1"/>
</dbReference>
<evidence type="ECO:0000313" key="2">
    <source>
        <dbReference type="EMBL" id="TLM90016.1"/>
    </source>
</evidence>
<feature type="chain" id="PRO_5024421638" evidence="1">
    <location>
        <begin position="27"/>
        <end position="575"/>
    </location>
</feature>
<comment type="caution">
    <text evidence="2">The sequence shown here is derived from an EMBL/GenBank/DDBJ whole genome shotgun (WGS) entry which is preliminary data.</text>
</comment>
<dbReference type="AlphaFoldDB" id="A0A5R8WLS9"/>
<dbReference type="OrthoDB" id="870410at2"/>
<evidence type="ECO:0000313" key="3">
    <source>
        <dbReference type="Proteomes" id="UP000305517"/>
    </source>
</evidence>
<name>A0A5R8WLS9_9BACT</name>